<dbReference type="AlphaFoldDB" id="A0A0R3PEP3"/>
<feature type="compositionally biased region" description="Low complexity" evidence="2">
    <location>
        <begin position="234"/>
        <end position="245"/>
    </location>
</feature>
<feature type="region of interest" description="Disordered" evidence="2">
    <location>
        <begin position="168"/>
        <end position="314"/>
    </location>
</feature>
<evidence type="ECO:0000313" key="4">
    <source>
        <dbReference type="EMBL" id="VDM54149.1"/>
    </source>
</evidence>
<dbReference type="OMA" id="YWTELDT"/>
<reference evidence="4 5" key="2">
    <citation type="submission" date="2018-11" db="EMBL/GenBank/DDBJ databases">
        <authorList>
            <consortium name="Pathogen Informatics"/>
        </authorList>
    </citation>
    <scope>NUCLEOTIDE SEQUENCE [LARGE SCALE GENOMIC DNA]</scope>
    <source>
        <strain evidence="4 5">Costa Rica</strain>
    </source>
</reference>
<feature type="compositionally biased region" description="Basic and acidic residues" evidence="2">
    <location>
        <begin position="289"/>
        <end position="298"/>
    </location>
</feature>
<evidence type="ECO:0000313" key="6">
    <source>
        <dbReference type="WBParaSite" id="ACOC_0000256301-mRNA-1"/>
    </source>
</evidence>
<name>A0A0R3PEP3_ANGCS</name>
<dbReference type="Gene3D" id="1.20.5.320">
    <property type="entry name" value="6-Phosphogluconate Dehydrogenase, domain 3"/>
    <property type="match status" value="1"/>
</dbReference>
<evidence type="ECO:0000256" key="2">
    <source>
        <dbReference type="SAM" id="MobiDB-lite"/>
    </source>
</evidence>
<dbReference type="SMART" id="SM01088">
    <property type="entry name" value="Col_cuticle_N"/>
    <property type="match status" value="1"/>
</dbReference>
<proteinExistence type="predicted"/>
<dbReference type="Pfam" id="PF01391">
    <property type="entry name" value="Collagen"/>
    <property type="match status" value="1"/>
</dbReference>
<dbReference type="EMBL" id="UYYA01000538">
    <property type="protein sequence ID" value="VDM54149.1"/>
    <property type="molecule type" value="Genomic_DNA"/>
</dbReference>
<dbReference type="OrthoDB" id="5983381at2759"/>
<feature type="compositionally biased region" description="Low complexity" evidence="2">
    <location>
        <begin position="168"/>
        <end position="183"/>
    </location>
</feature>
<keyword evidence="5" id="KW-1185">Reference proteome</keyword>
<organism evidence="6">
    <name type="scientific">Angiostrongylus costaricensis</name>
    <name type="common">Nematode worm</name>
    <dbReference type="NCBI Taxonomy" id="334426"/>
    <lineage>
        <taxon>Eukaryota</taxon>
        <taxon>Metazoa</taxon>
        <taxon>Ecdysozoa</taxon>
        <taxon>Nematoda</taxon>
        <taxon>Chromadorea</taxon>
        <taxon>Rhabditida</taxon>
        <taxon>Rhabditina</taxon>
        <taxon>Rhabditomorpha</taxon>
        <taxon>Strongyloidea</taxon>
        <taxon>Metastrongylidae</taxon>
        <taxon>Angiostrongylus</taxon>
    </lineage>
</organism>
<keyword evidence="1" id="KW-0677">Repeat</keyword>
<dbReference type="GO" id="GO:0042302">
    <property type="term" value="F:structural constituent of cuticle"/>
    <property type="evidence" value="ECO:0007669"/>
    <property type="project" value="InterPro"/>
</dbReference>
<dbReference type="PANTHER" id="PTHR24637:SF425">
    <property type="entry name" value="NEMATODE CUTICLE COLLAGEN N-TERMINAL DOMAIN-CONTAINING PROTEIN"/>
    <property type="match status" value="1"/>
</dbReference>
<dbReference type="Proteomes" id="UP000267027">
    <property type="component" value="Unassembled WGS sequence"/>
</dbReference>
<evidence type="ECO:0000313" key="5">
    <source>
        <dbReference type="Proteomes" id="UP000267027"/>
    </source>
</evidence>
<reference evidence="6" key="1">
    <citation type="submission" date="2017-02" db="UniProtKB">
        <authorList>
            <consortium name="WormBaseParasite"/>
        </authorList>
    </citation>
    <scope>IDENTIFICATION</scope>
</reference>
<dbReference type="WBParaSite" id="ACOC_0000256301-mRNA-1">
    <property type="protein sequence ID" value="ACOC_0000256301-mRNA-1"/>
    <property type="gene ID" value="ACOC_0000256301"/>
</dbReference>
<sequence>MKVHTVTFMASSFSGIVLLCCLSAIGQIYNNVQNFWRELDMEMSTIRTQTDEMWRNLVHIGSTRQRRESYAYSESARKASSSERYGSVMNPSAPAHTVALPPSGSGPMSPGCHCQSENKCRHGPVGPKGLPGVPGPNGIPGMDGKPGADAMDVSPELQDTGRCFHCPPGAIGAPGPIGRPGIRGMQGADGAQGRPGHDGNPGHPGEMGIPGPQGRPGPDGRVGEKGADGRHPIGRPGPKGQRGPPGDVGPQGEPGLNGREGEPGPTGPPGGPGAAGPQGLDGPSGGDGDFGRPGRDAEYCPCPARGFRGGHGKI</sequence>
<protein>
    <submittedName>
        <fullName evidence="6">Col_cuticle_N domain-containing protein</fullName>
    </submittedName>
</protein>
<evidence type="ECO:0000259" key="3">
    <source>
        <dbReference type="SMART" id="SM01088"/>
    </source>
</evidence>
<dbReference type="InterPro" id="IPR002486">
    <property type="entry name" value="Col_cuticle_N"/>
</dbReference>
<dbReference type="Pfam" id="PF01484">
    <property type="entry name" value="Col_cuticle_N"/>
    <property type="match status" value="1"/>
</dbReference>
<accession>A0A0R3PEP3</accession>
<dbReference type="PANTHER" id="PTHR24637">
    <property type="entry name" value="COLLAGEN"/>
    <property type="match status" value="1"/>
</dbReference>
<feature type="compositionally biased region" description="Basic and acidic residues" evidence="2">
    <location>
        <begin position="221"/>
        <end position="231"/>
    </location>
</feature>
<gene>
    <name evidence="4" type="ORF">ACOC_LOCUS2564</name>
</gene>
<feature type="domain" description="Nematode cuticle collagen N-terminal" evidence="3">
    <location>
        <begin position="5"/>
        <end position="57"/>
    </location>
</feature>
<dbReference type="STRING" id="334426.A0A0R3PEP3"/>
<evidence type="ECO:0000256" key="1">
    <source>
        <dbReference type="ARBA" id="ARBA00022737"/>
    </source>
</evidence>
<dbReference type="InterPro" id="IPR008160">
    <property type="entry name" value="Collagen"/>
</dbReference>